<dbReference type="CDD" id="cd19411">
    <property type="entry name" value="MCP2201-like_sensor"/>
    <property type="match status" value="1"/>
</dbReference>
<evidence type="ECO:0000256" key="3">
    <source>
        <dbReference type="ARBA" id="ARBA00023136"/>
    </source>
</evidence>
<name>A0A5J6SWE6_9BACI</name>
<dbReference type="InterPro" id="IPR024478">
    <property type="entry name" value="HlyB_4HB_MCP"/>
</dbReference>
<comment type="subcellular location">
    <subcellularLocation>
        <location evidence="1">Cell membrane</location>
    </subcellularLocation>
</comment>
<dbReference type="PRINTS" id="PR00260">
    <property type="entry name" value="CHEMTRNSDUCR"/>
</dbReference>
<dbReference type="Pfam" id="PF00015">
    <property type="entry name" value="MCPsignal"/>
    <property type="match status" value="1"/>
</dbReference>
<dbReference type="Pfam" id="PF00672">
    <property type="entry name" value="HAMP"/>
    <property type="match status" value="1"/>
</dbReference>
<dbReference type="CDD" id="cd06225">
    <property type="entry name" value="HAMP"/>
    <property type="match status" value="1"/>
</dbReference>
<proteinExistence type="inferred from homology"/>
<protein>
    <submittedName>
        <fullName evidence="10">Methyl-accepting chemotaxis protein</fullName>
    </submittedName>
</protein>
<dbReference type="InterPro" id="IPR047347">
    <property type="entry name" value="YvaQ-like_sensor"/>
</dbReference>
<evidence type="ECO:0000256" key="5">
    <source>
        <dbReference type="ARBA" id="ARBA00029447"/>
    </source>
</evidence>
<feature type="domain" description="Methyl-accepting transducer" evidence="8">
    <location>
        <begin position="282"/>
        <end position="553"/>
    </location>
</feature>
<evidence type="ECO:0000256" key="4">
    <source>
        <dbReference type="ARBA" id="ARBA00023224"/>
    </source>
</evidence>
<dbReference type="PROSITE" id="PS50885">
    <property type="entry name" value="HAMP"/>
    <property type="match status" value="1"/>
</dbReference>
<dbReference type="InterPro" id="IPR004089">
    <property type="entry name" value="MCPsignal_dom"/>
</dbReference>
<keyword evidence="7" id="KW-0812">Transmembrane</keyword>
<evidence type="ECO:0000256" key="6">
    <source>
        <dbReference type="PROSITE-ProRule" id="PRU00284"/>
    </source>
</evidence>
<evidence type="ECO:0000256" key="2">
    <source>
        <dbReference type="ARBA" id="ARBA00022475"/>
    </source>
</evidence>
<organism evidence="10 11">
    <name type="scientific">Psychrobacillus glaciei</name>
    <dbReference type="NCBI Taxonomy" id="2283160"/>
    <lineage>
        <taxon>Bacteria</taxon>
        <taxon>Bacillati</taxon>
        <taxon>Bacillota</taxon>
        <taxon>Bacilli</taxon>
        <taxon>Bacillales</taxon>
        <taxon>Bacillaceae</taxon>
        <taxon>Psychrobacillus</taxon>
    </lineage>
</organism>
<dbReference type="RefSeq" id="WP_151701568.1">
    <property type="nucleotide sequence ID" value="NZ_CP031223.1"/>
</dbReference>
<sequence>MKWIKNLRITKKMLLLTSITTLSLLIIGGISLWQISKLSNNIESVYHWNVVPIEIVSNMKSSQQNVNASVLELIISKDNTKKQELLSKINTEQQEIDQFRGQYNANIPVVIQMFDTYDGLRKDYQNRLNNIIELTKQNKSAEAYEIYLKQLEPIAIKLIDVNSQLIEFNSKYAEDFYKSNKDEALASITLLVSIIAIAILVSVLISWVITKLIIRPVNEMKLLMLEAENGDLTVQSKYQSKDEIGVLALSFNEMLFHLKELIKQVRESSEQVAASSEELMASAEQTNHAAEHIAESSMELATGSDSSLKGTEDASLSVKEMEANIMNISESISNVSSNSKVTSLESEKGNEAIKNTILQMNTVNESVLRSANIIKSLGVRSGEIEKIVGVISDISEQTNLLALNAAIEAARAGEHGKGFAVVADEVRKLAEESRKSADHITSLIRDIQGNTNSAVSSMEKCTEDVETGMLLVNNTGESFEKIYHSASEVSKQMEEVSASIGSITENAKSLAFHITEVSNNAEKAVLNTQNVASSAEEQLATMEEISASSDNLANMAEELQKMVISFKVTKD</sequence>
<dbReference type="Proteomes" id="UP000325517">
    <property type="component" value="Chromosome"/>
</dbReference>
<gene>
    <name evidence="10" type="ORF">PB01_18860</name>
</gene>
<feature type="domain" description="HAMP" evidence="9">
    <location>
        <begin position="211"/>
        <end position="263"/>
    </location>
</feature>
<dbReference type="PROSITE" id="PS50111">
    <property type="entry name" value="CHEMOTAXIS_TRANSDUC_2"/>
    <property type="match status" value="1"/>
</dbReference>
<dbReference type="InterPro" id="IPR003660">
    <property type="entry name" value="HAMP_dom"/>
</dbReference>
<dbReference type="AlphaFoldDB" id="A0A5J6SWE6"/>
<evidence type="ECO:0000313" key="11">
    <source>
        <dbReference type="Proteomes" id="UP000325517"/>
    </source>
</evidence>
<evidence type="ECO:0000259" key="9">
    <source>
        <dbReference type="PROSITE" id="PS50885"/>
    </source>
</evidence>
<dbReference type="Pfam" id="PF12729">
    <property type="entry name" value="4HB_MCP_1"/>
    <property type="match status" value="1"/>
</dbReference>
<dbReference type="PANTHER" id="PTHR32089">
    <property type="entry name" value="METHYL-ACCEPTING CHEMOTAXIS PROTEIN MCPB"/>
    <property type="match status" value="1"/>
</dbReference>
<dbReference type="InterPro" id="IPR004090">
    <property type="entry name" value="Chemotax_Me-accpt_rcpt"/>
</dbReference>
<reference evidence="10 11" key="1">
    <citation type="submission" date="2018-07" db="EMBL/GenBank/DDBJ databases">
        <title>Complete genome sequence of Psychrobacillus sp. PB01, isolated from iceberg, and comparative genome analysis of Psychrobacillus strains.</title>
        <authorList>
            <person name="Lee P.C."/>
        </authorList>
    </citation>
    <scope>NUCLEOTIDE SEQUENCE [LARGE SCALE GENOMIC DNA]</scope>
    <source>
        <strain evidence="10 11">PB01</strain>
    </source>
</reference>
<dbReference type="GO" id="GO:0005886">
    <property type="term" value="C:plasma membrane"/>
    <property type="evidence" value="ECO:0007669"/>
    <property type="project" value="UniProtKB-SubCell"/>
</dbReference>
<dbReference type="OrthoDB" id="358716at2"/>
<dbReference type="Gene3D" id="1.10.287.950">
    <property type="entry name" value="Methyl-accepting chemotaxis protein"/>
    <property type="match status" value="1"/>
</dbReference>
<dbReference type="PANTHER" id="PTHR32089:SF112">
    <property type="entry name" value="LYSOZYME-LIKE PROTEIN-RELATED"/>
    <property type="match status" value="1"/>
</dbReference>
<keyword evidence="7" id="KW-1133">Transmembrane helix</keyword>
<accession>A0A5J6SWE6</accession>
<evidence type="ECO:0000256" key="7">
    <source>
        <dbReference type="SAM" id="Phobius"/>
    </source>
</evidence>
<evidence type="ECO:0000256" key="1">
    <source>
        <dbReference type="ARBA" id="ARBA00004236"/>
    </source>
</evidence>
<dbReference type="SMART" id="SM00304">
    <property type="entry name" value="HAMP"/>
    <property type="match status" value="1"/>
</dbReference>
<keyword evidence="11" id="KW-1185">Reference proteome</keyword>
<keyword evidence="2" id="KW-1003">Cell membrane</keyword>
<evidence type="ECO:0000259" key="8">
    <source>
        <dbReference type="PROSITE" id="PS50111"/>
    </source>
</evidence>
<evidence type="ECO:0000313" key="10">
    <source>
        <dbReference type="EMBL" id="QFG00688.1"/>
    </source>
</evidence>
<comment type="similarity">
    <text evidence="5">Belongs to the methyl-accepting chemotaxis (MCP) protein family.</text>
</comment>
<feature type="transmembrane region" description="Helical" evidence="7">
    <location>
        <begin position="188"/>
        <end position="214"/>
    </location>
</feature>
<keyword evidence="4 6" id="KW-0807">Transducer</keyword>
<dbReference type="SMART" id="SM00283">
    <property type="entry name" value="MA"/>
    <property type="match status" value="1"/>
</dbReference>
<dbReference type="EMBL" id="CP031223">
    <property type="protein sequence ID" value="QFG00688.1"/>
    <property type="molecule type" value="Genomic_DNA"/>
</dbReference>
<dbReference type="KEGG" id="psyo:PB01_18860"/>
<dbReference type="GO" id="GO:0007165">
    <property type="term" value="P:signal transduction"/>
    <property type="evidence" value="ECO:0007669"/>
    <property type="project" value="UniProtKB-KW"/>
</dbReference>
<dbReference type="CDD" id="cd11386">
    <property type="entry name" value="MCP_signal"/>
    <property type="match status" value="1"/>
</dbReference>
<dbReference type="GO" id="GO:0004888">
    <property type="term" value="F:transmembrane signaling receptor activity"/>
    <property type="evidence" value="ECO:0007669"/>
    <property type="project" value="InterPro"/>
</dbReference>
<dbReference type="SUPFAM" id="SSF58104">
    <property type="entry name" value="Methyl-accepting chemotaxis protein (MCP) signaling domain"/>
    <property type="match status" value="1"/>
</dbReference>
<keyword evidence="3 7" id="KW-0472">Membrane</keyword>
<dbReference type="Gene3D" id="6.10.340.10">
    <property type="match status" value="1"/>
</dbReference>
<dbReference type="GO" id="GO:0006935">
    <property type="term" value="P:chemotaxis"/>
    <property type="evidence" value="ECO:0007669"/>
    <property type="project" value="InterPro"/>
</dbReference>